<dbReference type="Gene3D" id="2.60.40.10">
    <property type="entry name" value="Immunoglobulins"/>
    <property type="match status" value="1"/>
</dbReference>
<feature type="transmembrane region" description="Helical" evidence="2">
    <location>
        <begin position="20"/>
        <end position="41"/>
    </location>
</feature>
<keyword evidence="2" id="KW-0472">Membrane</keyword>
<organism evidence="4 5">
    <name type="scientific">Haloarchaeobius litoreus</name>
    <dbReference type="NCBI Taxonomy" id="755306"/>
    <lineage>
        <taxon>Archaea</taxon>
        <taxon>Methanobacteriati</taxon>
        <taxon>Methanobacteriota</taxon>
        <taxon>Stenosarchaea group</taxon>
        <taxon>Halobacteria</taxon>
        <taxon>Halobacteriales</taxon>
        <taxon>Halorubellaceae</taxon>
        <taxon>Haloarchaeobius</taxon>
    </lineage>
</organism>
<evidence type="ECO:0000313" key="5">
    <source>
        <dbReference type="Proteomes" id="UP001597034"/>
    </source>
</evidence>
<dbReference type="RefSeq" id="WP_256400444.1">
    <property type="nucleotide sequence ID" value="NZ_JANHJR010000003.1"/>
</dbReference>
<evidence type="ECO:0000259" key="3">
    <source>
        <dbReference type="PROSITE" id="PS51127"/>
    </source>
</evidence>
<dbReference type="AlphaFoldDB" id="A0ABD6DP10"/>
<comment type="similarity">
    <text evidence="1">Belongs to the intimin/invasin family.</text>
</comment>
<evidence type="ECO:0000256" key="1">
    <source>
        <dbReference type="ARBA" id="ARBA00010116"/>
    </source>
</evidence>
<dbReference type="InterPro" id="IPR008964">
    <property type="entry name" value="Invasin/intimin_cell_adhesion"/>
</dbReference>
<protein>
    <submittedName>
        <fullName evidence="4">Ig-like domain-containing protein</fullName>
    </submittedName>
</protein>
<feature type="domain" description="Big-1" evidence="3">
    <location>
        <begin position="295"/>
        <end position="398"/>
    </location>
</feature>
<dbReference type="EMBL" id="JBHUDO010000003">
    <property type="protein sequence ID" value="MFD1647500.1"/>
    <property type="molecule type" value="Genomic_DNA"/>
</dbReference>
<comment type="caution">
    <text evidence="4">The sequence shown here is derived from an EMBL/GenBank/DDBJ whole genome shotgun (WGS) entry which is preliminary data.</text>
</comment>
<proteinExistence type="inferred from homology"/>
<keyword evidence="2" id="KW-1133">Transmembrane helix</keyword>
<sequence>MNHRHNTNTLRGNDRGVSPVLGGILVFGLVLALLVLAQVSLVPALNQQTEFEHNQRLVDDATEFQGSAYRVATSGGTESVEVGTGVRYRPMAFLVTPAAGNGRVYTEEGTVSVSGAVAADPEAADYWDGGVWSESTRTIVFDPAYREYTTAPRTRYEGTVVVNDFDGTTLLVDEGRLVDGQRVTLLTVDGDLSEESSRSVVLSLRAVSTSTQTVELRNETDPIRLTVPSSLSPDQWKEDVLADQLDESGLPDGDPSDDRHVLDVIAGPTPGTVTVLLEPGVTYEFTMARLGVGNGYDTSPDPAYVTVFDRGNATLRPGELTTVTFEVRDAFNNPVAGVPVSTTASGSALELDEDSTVTTGSDGRATFLYRANRDGQTTVSAGFGSDTAATASATIEVVDPDAGGDPDDSVGGVINPDTQSGSFALRDATRLGSGHTVEMTFDNDGVDRTLTHVRVNLYMQGRPGNNNPRPVTATLLDEAGSTTYTDLDVGGQFVNLPTSVQPTFVADSSVTLRMAFFTDAARTTNYSGANSDDFFVLALTFDDGSTMVYFVPSYT</sequence>
<dbReference type="Proteomes" id="UP001597034">
    <property type="component" value="Unassembled WGS sequence"/>
</dbReference>
<dbReference type="PROSITE" id="PS51127">
    <property type="entry name" value="BIG1"/>
    <property type="match status" value="1"/>
</dbReference>
<dbReference type="InterPro" id="IPR013783">
    <property type="entry name" value="Ig-like_fold"/>
</dbReference>
<dbReference type="SUPFAM" id="SSF49373">
    <property type="entry name" value="Invasin/intimin cell-adhesion fragments"/>
    <property type="match status" value="1"/>
</dbReference>
<reference evidence="4 5" key="1">
    <citation type="journal article" date="2019" name="Int. J. Syst. Evol. Microbiol.">
        <title>The Global Catalogue of Microorganisms (GCM) 10K type strain sequencing project: providing services to taxonomists for standard genome sequencing and annotation.</title>
        <authorList>
            <consortium name="The Broad Institute Genomics Platform"/>
            <consortium name="The Broad Institute Genome Sequencing Center for Infectious Disease"/>
            <person name="Wu L."/>
            <person name="Ma J."/>
        </authorList>
    </citation>
    <scope>NUCLEOTIDE SEQUENCE [LARGE SCALE GENOMIC DNA]</scope>
    <source>
        <strain evidence="4 5">CGMCC 1.10390</strain>
    </source>
</reference>
<keyword evidence="2" id="KW-0812">Transmembrane</keyword>
<evidence type="ECO:0000313" key="4">
    <source>
        <dbReference type="EMBL" id="MFD1647500.1"/>
    </source>
</evidence>
<dbReference type="InterPro" id="IPR003344">
    <property type="entry name" value="Big_1_dom"/>
</dbReference>
<keyword evidence="5" id="KW-1185">Reference proteome</keyword>
<accession>A0ABD6DP10</accession>
<evidence type="ECO:0000256" key="2">
    <source>
        <dbReference type="SAM" id="Phobius"/>
    </source>
</evidence>
<name>A0ABD6DP10_9EURY</name>
<gene>
    <name evidence="4" type="ORF">ACFSBL_17560</name>
</gene>
<dbReference type="Pfam" id="PF02369">
    <property type="entry name" value="Big_1"/>
    <property type="match status" value="1"/>
</dbReference>